<dbReference type="EMBL" id="DUTF01000294">
    <property type="protein sequence ID" value="HHY27748.1"/>
    <property type="molecule type" value="Genomic_DNA"/>
</dbReference>
<evidence type="ECO:0000256" key="3">
    <source>
        <dbReference type="ARBA" id="ARBA00022692"/>
    </source>
</evidence>
<organism evidence="8 9">
    <name type="scientific">Desulfitobacterium dehalogenans</name>
    <dbReference type="NCBI Taxonomy" id="36854"/>
    <lineage>
        <taxon>Bacteria</taxon>
        <taxon>Bacillati</taxon>
        <taxon>Bacillota</taxon>
        <taxon>Clostridia</taxon>
        <taxon>Eubacteriales</taxon>
        <taxon>Desulfitobacteriaceae</taxon>
        <taxon>Desulfitobacterium</taxon>
    </lineage>
</organism>
<dbReference type="PANTHER" id="PTHR30485:SF1">
    <property type="entry name" value="CYTOCHROME YDHU-RELATED"/>
    <property type="match status" value="1"/>
</dbReference>
<feature type="transmembrane region" description="Helical" evidence="6">
    <location>
        <begin position="43"/>
        <end position="64"/>
    </location>
</feature>
<dbReference type="AlphaFoldDB" id="A0A7C6Z5H1"/>
<feature type="transmembrane region" description="Helical" evidence="6">
    <location>
        <begin position="142"/>
        <end position="163"/>
    </location>
</feature>
<keyword evidence="5 6" id="KW-0472">Membrane</keyword>
<evidence type="ECO:0000313" key="9">
    <source>
        <dbReference type="Proteomes" id="UP000553059"/>
    </source>
</evidence>
<dbReference type="Proteomes" id="UP000553059">
    <property type="component" value="Unassembled WGS sequence"/>
</dbReference>
<feature type="transmembrane region" description="Helical" evidence="6">
    <location>
        <begin position="183"/>
        <end position="204"/>
    </location>
</feature>
<protein>
    <submittedName>
        <fullName evidence="8">Cytochrome b/b6 domain-containing protein</fullName>
    </submittedName>
</protein>
<gene>
    <name evidence="8" type="ORF">GX523_13585</name>
</gene>
<dbReference type="InterPro" id="IPR016174">
    <property type="entry name" value="Di-haem_cyt_TM"/>
</dbReference>
<evidence type="ECO:0000313" key="8">
    <source>
        <dbReference type="EMBL" id="HHY27748.1"/>
    </source>
</evidence>
<proteinExistence type="predicted"/>
<sequence length="236" mass="27114">MNNNKKSQNSQLQLKLRKPVMKELHKENLIGRLGVGHPAPVRFFHWGFALSLTGIILSGLILHQPLPFLALPYGKVFVVHVSFGWLASAFFIFRLVDMLLRKDKTLLLSWQDIKNLPKLFAYYLFLRPSLPPYGQYDPGQKLIFGSWFLLFPFLVFISLASYWAGEHLDWVLKFLGGIQVLRMIKFTGAIYFISTILLHIYLSLTEDLSRLQSMVTGYEQKPPEKNPQTTAKSGRS</sequence>
<dbReference type="GO" id="GO:0009055">
    <property type="term" value="F:electron transfer activity"/>
    <property type="evidence" value="ECO:0007669"/>
    <property type="project" value="InterPro"/>
</dbReference>
<evidence type="ECO:0000259" key="7">
    <source>
        <dbReference type="Pfam" id="PF01292"/>
    </source>
</evidence>
<dbReference type="SUPFAM" id="SSF81342">
    <property type="entry name" value="Transmembrane di-heme cytochromes"/>
    <property type="match status" value="1"/>
</dbReference>
<dbReference type="Pfam" id="PF01292">
    <property type="entry name" value="Ni_hydr_CYTB"/>
    <property type="match status" value="1"/>
</dbReference>
<feature type="domain" description="Cytochrome b561 bacterial/Ni-hydrogenase" evidence="7">
    <location>
        <begin position="37"/>
        <end position="217"/>
    </location>
</feature>
<comment type="subcellular location">
    <subcellularLocation>
        <location evidence="1">Cell membrane</location>
        <topology evidence="1">Multi-pass membrane protein</topology>
    </subcellularLocation>
</comment>
<reference evidence="8 9" key="1">
    <citation type="journal article" date="2020" name="Biotechnol. Biofuels">
        <title>New insights from the biogas microbiome by comprehensive genome-resolved metagenomics of nearly 1600 species originating from multiple anaerobic digesters.</title>
        <authorList>
            <person name="Campanaro S."/>
            <person name="Treu L."/>
            <person name="Rodriguez-R L.M."/>
            <person name="Kovalovszki A."/>
            <person name="Ziels R.M."/>
            <person name="Maus I."/>
            <person name="Zhu X."/>
            <person name="Kougias P.G."/>
            <person name="Basile A."/>
            <person name="Luo G."/>
            <person name="Schluter A."/>
            <person name="Konstantinidis K.T."/>
            <person name="Angelidaki I."/>
        </authorList>
    </citation>
    <scope>NUCLEOTIDE SEQUENCE [LARGE SCALE GENOMIC DNA]</scope>
    <source>
        <strain evidence="8">AS05jafATM_4</strain>
    </source>
</reference>
<dbReference type="Gene3D" id="1.20.950.20">
    <property type="entry name" value="Transmembrane di-heme cytochromes, Chain C"/>
    <property type="match status" value="1"/>
</dbReference>
<keyword evidence="3 6" id="KW-0812">Transmembrane</keyword>
<dbReference type="GO" id="GO:0022904">
    <property type="term" value="P:respiratory electron transport chain"/>
    <property type="evidence" value="ECO:0007669"/>
    <property type="project" value="InterPro"/>
</dbReference>
<evidence type="ECO:0000256" key="1">
    <source>
        <dbReference type="ARBA" id="ARBA00004651"/>
    </source>
</evidence>
<evidence type="ECO:0000256" key="4">
    <source>
        <dbReference type="ARBA" id="ARBA00022989"/>
    </source>
</evidence>
<dbReference type="PANTHER" id="PTHR30485">
    <property type="entry name" value="NI/FE-HYDROGENASE 1 B-TYPE CYTOCHROME SUBUNIT"/>
    <property type="match status" value="1"/>
</dbReference>
<name>A0A7C6Z5H1_9FIRM</name>
<dbReference type="InterPro" id="IPR051542">
    <property type="entry name" value="Hydrogenase_cytochrome"/>
</dbReference>
<evidence type="ECO:0000256" key="5">
    <source>
        <dbReference type="ARBA" id="ARBA00023136"/>
    </source>
</evidence>
<keyword evidence="4 6" id="KW-1133">Transmembrane helix</keyword>
<dbReference type="GO" id="GO:0020037">
    <property type="term" value="F:heme binding"/>
    <property type="evidence" value="ECO:0007669"/>
    <property type="project" value="TreeGrafter"/>
</dbReference>
<comment type="caution">
    <text evidence="8">The sequence shown here is derived from an EMBL/GenBank/DDBJ whole genome shotgun (WGS) entry which is preliminary data.</text>
</comment>
<dbReference type="InterPro" id="IPR011577">
    <property type="entry name" value="Cyt_b561_bac/Ni-Hgenase"/>
</dbReference>
<evidence type="ECO:0000256" key="2">
    <source>
        <dbReference type="ARBA" id="ARBA00022475"/>
    </source>
</evidence>
<feature type="transmembrane region" description="Helical" evidence="6">
    <location>
        <begin position="76"/>
        <end position="96"/>
    </location>
</feature>
<evidence type="ECO:0000256" key="6">
    <source>
        <dbReference type="SAM" id="Phobius"/>
    </source>
</evidence>
<accession>A0A7C6Z5H1</accession>
<dbReference type="GO" id="GO:0005886">
    <property type="term" value="C:plasma membrane"/>
    <property type="evidence" value="ECO:0007669"/>
    <property type="project" value="UniProtKB-SubCell"/>
</dbReference>
<keyword evidence="2" id="KW-1003">Cell membrane</keyword>